<organism evidence="1">
    <name type="scientific">uncultured bacterium</name>
    <name type="common">gcode 4</name>
    <dbReference type="NCBI Taxonomy" id="1234023"/>
    <lineage>
        <taxon>Bacteria</taxon>
        <taxon>environmental samples</taxon>
    </lineage>
</organism>
<feature type="non-terminal residue" evidence="1">
    <location>
        <position position="1"/>
    </location>
</feature>
<sequence length="62" mass="7507">LSWKRNRLEIIWVLHQNKCNKYIVTFVLMKSTFYTPSEARAHARETVKKWKILLATEIEMEL</sequence>
<name>K2A2A6_9BACT</name>
<dbReference type="AlphaFoldDB" id="K2A2A6"/>
<protein>
    <submittedName>
        <fullName evidence="1">Uncharacterized protein</fullName>
    </submittedName>
</protein>
<reference evidence="1" key="1">
    <citation type="journal article" date="2012" name="Science">
        <title>Fermentation, hydrogen, and sulfur metabolism in multiple uncultivated bacterial phyla.</title>
        <authorList>
            <person name="Wrighton K.C."/>
            <person name="Thomas B.C."/>
            <person name="Sharon I."/>
            <person name="Miller C.S."/>
            <person name="Castelle C.J."/>
            <person name="VerBerkmoes N.C."/>
            <person name="Wilkins M.J."/>
            <person name="Hettich R.L."/>
            <person name="Lipton M.S."/>
            <person name="Williams K.H."/>
            <person name="Long P.E."/>
            <person name="Banfield J.F."/>
        </authorList>
    </citation>
    <scope>NUCLEOTIDE SEQUENCE [LARGE SCALE GENOMIC DNA]</scope>
</reference>
<dbReference type="EMBL" id="AMFJ01028970">
    <property type="protein sequence ID" value="EKD44099.1"/>
    <property type="molecule type" value="Genomic_DNA"/>
</dbReference>
<accession>K2A2A6</accession>
<comment type="caution">
    <text evidence="1">The sequence shown here is derived from an EMBL/GenBank/DDBJ whole genome shotgun (WGS) entry which is preliminary data.</text>
</comment>
<proteinExistence type="predicted"/>
<evidence type="ECO:0000313" key="1">
    <source>
        <dbReference type="EMBL" id="EKD44099.1"/>
    </source>
</evidence>
<gene>
    <name evidence="1" type="ORF">ACD_71C00239G0005</name>
</gene>